<dbReference type="Pfam" id="PF01569">
    <property type="entry name" value="PAP2"/>
    <property type="match status" value="1"/>
</dbReference>
<dbReference type="EMBL" id="JBHUMK010000010">
    <property type="protein sequence ID" value="MFD2608352.1"/>
    <property type="molecule type" value="Genomic_DNA"/>
</dbReference>
<comment type="caution">
    <text evidence="3">The sequence shown here is derived from an EMBL/GenBank/DDBJ whole genome shotgun (WGS) entry which is preliminary data.</text>
</comment>
<dbReference type="PANTHER" id="PTHR14969">
    <property type="entry name" value="SPHINGOSINE-1-PHOSPHATE PHOSPHOHYDROLASE"/>
    <property type="match status" value="1"/>
</dbReference>
<feature type="transmembrane region" description="Helical" evidence="1">
    <location>
        <begin position="157"/>
        <end position="174"/>
    </location>
</feature>
<keyword evidence="1" id="KW-1133">Transmembrane helix</keyword>
<protein>
    <submittedName>
        <fullName evidence="3">Phosphatase PAP2 family protein</fullName>
    </submittedName>
</protein>
<dbReference type="Proteomes" id="UP001597475">
    <property type="component" value="Unassembled WGS sequence"/>
</dbReference>
<dbReference type="SUPFAM" id="SSF48317">
    <property type="entry name" value="Acid phosphatase/Vanadium-dependent haloperoxidase"/>
    <property type="match status" value="1"/>
</dbReference>
<feature type="transmembrane region" description="Helical" evidence="1">
    <location>
        <begin position="200"/>
        <end position="224"/>
    </location>
</feature>
<dbReference type="PANTHER" id="PTHR14969:SF13">
    <property type="entry name" value="AT30094P"/>
    <property type="match status" value="1"/>
</dbReference>
<proteinExistence type="predicted"/>
<reference evidence="4" key="1">
    <citation type="journal article" date="2019" name="Int. J. Syst. Evol. Microbiol.">
        <title>The Global Catalogue of Microorganisms (GCM) 10K type strain sequencing project: providing services to taxonomists for standard genome sequencing and annotation.</title>
        <authorList>
            <consortium name="The Broad Institute Genomics Platform"/>
            <consortium name="The Broad Institute Genome Sequencing Center for Infectious Disease"/>
            <person name="Wu L."/>
            <person name="Ma J."/>
        </authorList>
    </citation>
    <scope>NUCLEOTIDE SEQUENCE [LARGE SCALE GENOMIC DNA]</scope>
    <source>
        <strain evidence="4">KCTC 33842</strain>
    </source>
</reference>
<dbReference type="InterPro" id="IPR000326">
    <property type="entry name" value="PAP2/HPO"/>
</dbReference>
<dbReference type="Gene3D" id="1.20.144.10">
    <property type="entry name" value="Phosphatidic acid phosphatase type 2/haloperoxidase"/>
    <property type="match status" value="1"/>
</dbReference>
<gene>
    <name evidence="3" type="ORF">ACFSR9_02720</name>
</gene>
<dbReference type="SMART" id="SM00014">
    <property type="entry name" value="acidPPc"/>
    <property type="match status" value="1"/>
</dbReference>
<accession>A0ABW5P2L1</accession>
<evidence type="ECO:0000259" key="2">
    <source>
        <dbReference type="SMART" id="SM00014"/>
    </source>
</evidence>
<feature type="transmembrane region" description="Helical" evidence="1">
    <location>
        <begin position="128"/>
        <end position="145"/>
    </location>
</feature>
<name>A0ABW5P2L1_9DEIO</name>
<evidence type="ECO:0000256" key="1">
    <source>
        <dbReference type="SAM" id="Phobius"/>
    </source>
</evidence>
<keyword evidence="4" id="KW-1185">Reference proteome</keyword>
<keyword evidence="1" id="KW-0812">Transmembrane</keyword>
<evidence type="ECO:0000313" key="3">
    <source>
        <dbReference type="EMBL" id="MFD2608352.1"/>
    </source>
</evidence>
<evidence type="ECO:0000313" key="4">
    <source>
        <dbReference type="Proteomes" id="UP001597475"/>
    </source>
</evidence>
<sequence length="264" mass="28161">MESFWLAVTNLGRDEVFIVALALYTWLLRPRGGRDLGVAFALSFLVNTALKYGLNLPRPFTSDPSLASEAARATAGGPGLPSGHTQMSLTLWGGMAAQLRRPVFTGFALLLVALIALSRLVLHVHFPSDVLVGALLGLVFALWAARGDFPLHAAGRWTVPALALLAGLLFPHAPRELGTGLGLLAGFWAARPDFSPPRDWAGRLIVAGAGLLVVFAVYLGLGALPESVKDLAVVRVLRYALLVLVAAEGVPRLLRRWLPRAPST</sequence>
<organism evidence="3 4">
    <name type="scientific">Deinococcus taklimakanensis</name>
    <dbReference type="NCBI Taxonomy" id="536443"/>
    <lineage>
        <taxon>Bacteria</taxon>
        <taxon>Thermotogati</taxon>
        <taxon>Deinococcota</taxon>
        <taxon>Deinococci</taxon>
        <taxon>Deinococcales</taxon>
        <taxon>Deinococcaceae</taxon>
        <taxon>Deinococcus</taxon>
    </lineage>
</organism>
<keyword evidence="1" id="KW-0472">Membrane</keyword>
<dbReference type="InterPro" id="IPR036938">
    <property type="entry name" value="PAP2/HPO_sf"/>
</dbReference>
<feature type="domain" description="Phosphatidic acid phosphatase type 2/haloperoxidase" evidence="2">
    <location>
        <begin position="33"/>
        <end position="145"/>
    </location>
</feature>
<feature type="transmembrane region" description="Helical" evidence="1">
    <location>
        <begin position="103"/>
        <end position="122"/>
    </location>
</feature>
<dbReference type="RefSeq" id="WP_386842790.1">
    <property type="nucleotide sequence ID" value="NZ_JBHUMK010000010.1"/>
</dbReference>